<feature type="transmembrane region" description="Helical" evidence="2">
    <location>
        <begin position="346"/>
        <end position="367"/>
    </location>
</feature>
<evidence type="ECO:0000313" key="3">
    <source>
        <dbReference type="EnsemblMetazoa" id="BGLB037582-PA"/>
    </source>
</evidence>
<feature type="transmembrane region" description="Helical" evidence="2">
    <location>
        <begin position="228"/>
        <end position="250"/>
    </location>
</feature>
<sequence>MKDTSNDVDKMNQAIQCLINEEICLKKKSSELPERSELEFVVKAANIVKEAAEMAETFIKESRKSDETFTIVKIVEAHQAVEASEQAQKELEGALSDFTNKISIFKQEFMASKDINIEFKKVMTKLSALKVTKHFRMTIAKAGKTATLTKETMELLLKKGINILEKKNDPCKLLVFKEKCVDEKNLTLTFTRCVTEFLTGLKTSFCNKKHKNLKCIGCCCCCCPYRLYLGRLLSVLLSSIVLVPLIFIALEYKDNEKTDYKILCATYKRKGYTCPINVREIPRELTYTVIGVYTLFSVLYLILPLNCLTMIVCHLPGCCSKQEYSKKATSNTLKIALNLLYQCSIYLTWGLSLYSVFYFILSVVVLSSSTKNKLDDLVLIFFPLAVIVYEYIQNVTHEYKIITEKIINLLRTDPEFKCLPSNHSGNEAVLLPGTTTEVEVSIEKFGCRRRLKVNRPLIFVQTDGHVLISKRLVAMVYNESSSCMFLELSAYLKALMFCIVPALVYTSLLFILITYLSIFSYSKEVAGYVVSAATYLQFVKYKAENFLRDLLIKDSTADPRFIDNFRKQLDSFHESWIVSEERKDLQEIPTGSQQASNTDISNVGQYRTL</sequence>
<feature type="transmembrane region" description="Helical" evidence="2">
    <location>
        <begin position="494"/>
        <end position="518"/>
    </location>
</feature>
<dbReference type="Proteomes" id="UP000076420">
    <property type="component" value="Unassembled WGS sequence"/>
</dbReference>
<keyword evidence="2" id="KW-0472">Membrane</keyword>
<feature type="transmembrane region" description="Helical" evidence="2">
    <location>
        <begin position="374"/>
        <end position="392"/>
    </location>
</feature>
<reference evidence="3" key="1">
    <citation type="submission" date="2020-05" db="UniProtKB">
        <authorList>
            <consortium name="EnsemblMetazoa"/>
        </authorList>
    </citation>
    <scope>IDENTIFICATION</scope>
    <source>
        <strain evidence="3">BB02</strain>
    </source>
</reference>
<name>A0A2C9M2A8_BIOGL</name>
<dbReference type="VEuPathDB" id="VectorBase:BGLAX_031669"/>
<evidence type="ECO:0000313" key="4">
    <source>
        <dbReference type="Proteomes" id="UP000076420"/>
    </source>
</evidence>
<organism evidence="3 4">
    <name type="scientific">Biomphalaria glabrata</name>
    <name type="common">Bloodfluke planorb</name>
    <name type="synonym">Freshwater snail</name>
    <dbReference type="NCBI Taxonomy" id="6526"/>
    <lineage>
        <taxon>Eukaryota</taxon>
        <taxon>Metazoa</taxon>
        <taxon>Spiralia</taxon>
        <taxon>Lophotrochozoa</taxon>
        <taxon>Mollusca</taxon>
        <taxon>Gastropoda</taxon>
        <taxon>Heterobranchia</taxon>
        <taxon>Euthyneura</taxon>
        <taxon>Panpulmonata</taxon>
        <taxon>Hygrophila</taxon>
        <taxon>Lymnaeoidea</taxon>
        <taxon>Planorbidae</taxon>
        <taxon>Biomphalaria</taxon>
    </lineage>
</organism>
<dbReference type="AlphaFoldDB" id="A0A2C9M2A8"/>
<feature type="region of interest" description="Disordered" evidence="1">
    <location>
        <begin position="585"/>
        <end position="609"/>
    </location>
</feature>
<keyword evidence="2" id="KW-1133">Transmembrane helix</keyword>
<dbReference type="KEGG" id="bgt:106070233"/>
<dbReference type="VEuPathDB" id="VectorBase:BGLB037582"/>
<evidence type="ECO:0000256" key="1">
    <source>
        <dbReference type="SAM" id="MobiDB-lite"/>
    </source>
</evidence>
<protein>
    <submittedName>
        <fullName evidence="3">Uncharacterized protein</fullName>
    </submittedName>
</protein>
<gene>
    <name evidence="3" type="primary">106070233</name>
</gene>
<evidence type="ECO:0000256" key="2">
    <source>
        <dbReference type="SAM" id="Phobius"/>
    </source>
</evidence>
<proteinExistence type="predicted"/>
<dbReference type="EnsemblMetazoa" id="BGLB037582-RA">
    <property type="protein sequence ID" value="BGLB037582-PA"/>
    <property type="gene ID" value="BGLB037582"/>
</dbReference>
<feature type="compositionally biased region" description="Polar residues" evidence="1">
    <location>
        <begin position="589"/>
        <end position="609"/>
    </location>
</feature>
<keyword evidence="2" id="KW-0812">Transmembrane</keyword>
<accession>A0A2C9M2A8</accession>